<protein>
    <submittedName>
        <fullName evidence="2">NERD domain-containing protein</fullName>
    </submittedName>
</protein>
<dbReference type="InterPro" id="IPR011528">
    <property type="entry name" value="NERD"/>
</dbReference>
<gene>
    <name evidence="2" type="ORF">CEP64_00255</name>
</gene>
<feature type="domain" description="NERD" evidence="1">
    <location>
        <begin position="28"/>
        <end position="139"/>
    </location>
</feature>
<evidence type="ECO:0000313" key="3">
    <source>
        <dbReference type="Proteomes" id="UP000197058"/>
    </source>
</evidence>
<dbReference type="AlphaFoldDB" id="A0AAI8GSK7"/>
<dbReference type="Proteomes" id="UP000197058">
    <property type="component" value="Chromosome"/>
</dbReference>
<sequence>MELTRYNKAIFGRIDANQDTQEIYRQIQGEEGEQIVQQMLEQELKLNYVHNIELNIKNKIQLDFLIVDDDMIINLEVKHYKGDYYIIDNQMKNSYGNIFQTPFLQMKRAEYELELIKSHLNIKRDIISYLVFTNPTFTLHSDIPNRKQVLLPTELHKIPKLFNNFKVDENRAILNKIKTLKQDFSKTYPRHIIPFEQIKPGLRCPHCRKINQIQLEKRMRFGHCMYCSRQIQRQLLYLENLKELYVLKNGPFTLKEAELWCGADAHAIRRVCKRHFKKKGKHKSYFYL</sequence>
<dbReference type="RefSeq" id="WP_048540508.1">
    <property type="nucleotide sequence ID" value="NZ_CP022046.2"/>
</dbReference>
<dbReference type="KEGG" id="sscu:CEP64_00255"/>
<reference evidence="3" key="1">
    <citation type="submission" date="2017-06" db="EMBL/GenBank/DDBJ databases">
        <title>FDA dAtabase for Regulatory Grade micrObial Sequences (FDA-ARGOS): Supporting development and validation of Infectious Disease Dx tests.</title>
        <authorList>
            <person name="Goldberg B."/>
            <person name="Campos J."/>
            <person name="Tallon L."/>
            <person name="Sadzewicz L."/>
            <person name="Sengamalay N."/>
            <person name="Ott S."/>
            <person name="Godinez A."/>
            <person name="Nagaraj S."/>
            <person name="Vavikolanu K."/>
            <person name="Nadendla S."/>
            <person name="George J."/>
            <person name="Geyer C."/>
            <person name="Sichtig H."/>
        </authorList>
    </citation>
    <scope>NUCLEOTIDE SEQUENCE [LARGE SCALE GENOMIC DNA]</scope>
    <source>
        <strain evidence="3">FDAARGOS_285</strain>
    </source>
</reference>
<accession>A0AAI8GSK7</accession>
<organism evidence="2 3">
    <name type="scientific">Mammaliicoccus sciuri</name>
    <name type="common">Staphylococcus sciuri</name>
    <dbReference type="NCBI Taxonomy" id="1296"/>
    <lineage>
        <taxon>Bacteria</taxon>
        <taxon>Bacillati</taxon>
        <taxon>Bacillota</taxon>
        <taxon>Bacilli</taxon>
        <taxon>Bacillales</taxon>
        <taxon>Staphylococcaceae</taxon>
        <taxon>Mammaliicoccus</taxon>
    </lineage>
</organism>
<dbReference type="GeneID" id="48591668"/>
<dbReference type="PROSITE" id="PS50965">
    <property type="entry name" value="NERD"/>
    <property type="match status" value="1"/>
</dbReference>
<name>A0AAI8GSK7_MAMSC</name>
<proteinExistence type="predicted"/>
<evidence type="ECO:0000313" key="2">
    <source>
        <dbReference type="EMBL" id="ASE33082.1"/>
    </source>
</evidence>
<evidence type="ECO:0000259" key="1">
    <source>
        <dbReference type="PROSITE" id="PS50965"/>
    </source>
</evidence>
<dbReference type="Pfam" id="PF08378">
    <property type="entry name" value="NERD"/>
    <property type="match status" value="1"/>
</dbReference>
<dbReference type="EMBL" id="CP022046">
    <property type="protein sequence ID" value="ASE33082.1"/>
    <property type="molecule type" value="Genomic_DNA"/>
</dbReference>